<accession>A0ABR7LRW3</accession>
<evidence type="ECO:0000259" key="2">
    <source>
        <dbReference type="Pfam" id="PF23493"/>
    </source>
</evidence>
<keyword evidence="1" id="KW-0812">Transmembrane</keyword>
<gene>
    <name evidence="4" type="ORF">HKK74_18240</name>
</gene>
<keyword evidence="1" id="KW-0472">Membrane</keyword>
<comment type="caution">
    <text evidence="4">The sequence shown here is derived from an EMBL/GenBank/DDBJ whole genome shotgun (WGS) entry which is preliminary data.</text>
</comment>
<feature type="domain" description="Cysteinyl-tRNA ligase anticodon binding" evidence="2">
    <location>
        <begin position="180"/>
        <end position="229"/>
    </location>
</feature>
<dbReference type="RefSeq" id="WP_187244439.1">
    <property type="nucleotide sequence ID" value="NZ_BAAAOK010000004.1"/>
</dbReference>
<dbReference type="Pfam" id="PF23494">
    <property type="entry name" value="bPH_10"/>
    <property type="match status" value="1"/>
</dbReference>
<proteinExistence type="predicted"/>
<evidence type="ECO:0000313" key="5">
    <source>
        <dbReference type="Proteomes" id="UP000805614"/>
    </source>
</evidence>
<feature type="transmembrane region" description="Helical" evidence="1">
    <location>
        <begin position="68"/>
        <end position="90"/>
    </location>
</feature>
<dbReference type="InterPro" id="IPR057798">
    <property type="entry name" value="PH_YqeB"/>
</dbReference>
<evidence type="ECO:0008006" key="6">
    <source>
        <dbReference type="Google" id="ProtNLM"/>
    </source>
</evidence>
<feature type="transmembrane region" description="Helical" evidence="1">
    <location>
        <begin position="22"/>
        <end position="47"/>
    </location>
</feature>
<dbReference type="InterPro" id="IPR056411">
    <property type="entry name" value="CysS_C"/>
</dbReference>
<sequence length="236" mass="26219">MKAGKEPHGDTTVVAEPLEERILIWVLFPALGAGAGWLIKLGAAWLTEIPFIPFRPAFEFLTSAPEPRATLIALLVGALLGLAVACVAAWERLTVTVTDKAVSLRCRGTTQDFTRASVEAVFRDGKRLVLLGPVTEELARESGDLKTERLRDAFLRHGYPWQEGGDPYAGDYRRWVEDLPGLPAGANALLKARARALEKNDSDDARQLRTELAELGVVVRDEKKHQFWRLTERFPH</sequence>
<evidence type="ECO:0000256" key="1">
    <source>
        <dbReference type="SAM" id="Phobius"/>
    </source>
</evidence>
<keyword evidence="5" id="KW-1185">Reference proteome</keyword>
<organism evidence="4 5">
    <name type="scientific">Actinomadura alba</name>
    <dbReference type="NCBI Taxonomy" id="406431"/>
    <lineage>
        <taxon>Bacteria</taxon>
        <taxon>Bacillati</taxon>
        <taxon>Actinomycetota</taxon>
        <taxon>Actinomycetes</taxon>
        <taxon>Streptosporangiales</taxon>
        <taxon>Thermomonosporaceae</taxon>
        <taxon>Actinomadura</taxon>
    </lineage>
</organism>
<reference evidence="4 5" key="1">
    <citation type="submission" date="2020-06" db="EMBL/GenBank/DDBJ databases">
        <title>Actinomadura xiongansis sp. nov., isolated from soil of Baiyangdian.</title>
        <authorList>
            <person name="Zhang X."/>
        </authorList>
    </citation>
    <scope>NUCLEOTIDE SEQUENCE [LARGE SCALE GENOMIC DNA]</scope>
    <source>
        <strain evidence="4 5">HBUM206468</strain>
    </source>
</reference>
<feature type="domain" description="YqeB PH" evidence="3">
    <location>
        <begin position="12"/>
        <end position="162"/>
    </location>
</feature>
<name>A0ABR7LRW3_9ACTN</name>
<dbReference type="EMBL" id="JABVEC010000013">
    <property type="protein sequence ID" value="MBC6467418.1"/>
    <property type="molecule type" value="Genomic_DNA"/>
</dbReference>
<evidence type="ECO:0000259" key="3">
    <source>
        <dbReference type="Pfam" id="PF23494"/>
    </source>
</evidence>
<protein>
    <recommendedName>
        <fullName evidence="6">DUF308 domain-containing protein</fullName>
    </recommendedName>
</protein>
<dbReference type="Proteomes" id="UP000805614">
    <property type="component" value="Unassembled WGS sequence"/>
</dbReference>
<dbReference type="Pfam" id="PF23493">
    <property type="entry name" value="CysS_C"/>
    <property type="match status" value="1"/>
</dbReference>
<keyword evidence="1" id="KW-1133">Transmembrane helix</keyword>
<evidence type="ECO:0000313" key="4">
    <source>
        <dbReference type="EMBL" id="MBC6467418.1"/>
    </source>
</evidence>